<organism evidence="11 12">
    <name type="scientific">Cladosporium halotolerans</name>
    <dbReference type="NCBI Taxonomy" id="1052096"/>
    <lineage>
        <taxon>Eukaryota</taxon>
        <taxon>Fungi</taxon>
        <taxon>Dikarya</taxon>
        <taxon>Ascomycota</taxon>
        <taxon>Pezizomycotina</taxon>
        <taxon>Dothideomycetes</taxon>
        <taxon>Dothideomycetidae</taxon>
        <taxon>Cladosporiales</taxon>
        <taxon>Cladosporiaceae</taxon>
        <taxon>Cladosporium</taxon>
    </lineage>
</organism>
<evidence type="ECO:0000256" key="9">
    <source>
        <dbReference type="SAM" id="SignalP"/>
    </source>
</evidence>
<dbReference type="PANTHER" id="PTHR34992:SF1">
    <property type="entry name" value="COPPER ACQUISITION FACTOR BIM1-LIKE DOMAIN-CONTAINING PROTEIN"/>
    <property type="match status" value="1"/>
</dbReference>
<evidence type="ECO:0000313" key="12">
    <source>
        <dbReference type="Proteomes" id="UP000803884"/>
    </source>
</evidence>
<feature type="region of interest" description="Disordered" evidence="8">
    <location>
        <begin position="159"/>
        <end position="186"/>
    </location>
</feature>
<sequence length="221" mass="22498">MLSQTLLAFGLAATTSAHFILQWPPTAGFLDEQEVNGPCGGATVTVNETSPEVQVDRFAVQIQSSHPHGNWQFRATLDTEEPYNWTNLSMAMTEGVGVFCLNYLSAPGDFAGKGGILQVTDYSGDGTLYQCAAVNFATGANSTLGAACSNATSSFTAEWSNSTSSEESEDHSGHSESTSASASPSASAAASASSEAAGAMATVGMGTFVGGLGALAAGLML</sequence>
<dbReference type="Pfam" id="PF20238">
    <property type="entry name" value="BIM1-like_dom"/>
    <property type="match status" value="1"/>
</dbReference>
<keyword evidence="2" id="KW-1003">Cell membrane</keyword>
<evidence type="ECO:0000256" key="1">
    <source>
        <dbReference type="ARBA" id="ARBA00004609"/>
    </source>
</evidence>
<keyword evidence="7" id="KW-0449">Lipoprotein</keyword>
<dbReference type="EMBL" id="JAAQHG020000019">
    <property type="protein sequence ID" value="KAL1585511.1"/>
    <property type="molecule type" value="Genomic_DNA"/>
</dbReference>
<feature type="domain" description="Copper acquisition factor BIM1-like" evidence="10">
    <location>
        <begin position="16"/>
        <end position="152"/>
    </location>
</feature>
<keyword evidence="5" id="KW-0472">Membrane</keyword>
<reference evidence="11 12" key="1">
    <citation type="journal article" date="2020" name="Microbiol. Resour. Announc.">
        <title>Draft Genome Sequence of a Cladosporium Species Isolated from the Mesophotic Ascidian Didemnum maculosum.</title>
        <authorList>
            <person name="Gioti A."/>
            <person name="Siaperas R."/>
            <person name="Nikolaivits E."/>
            <person name="Le Goff G."/>
            <person name="Ouazzani J."/>
            <person name="Kotoulas G."/>
            <person name="Topakas E."/>
        </authorList>
    </citation>
    <scope>NUCLEOTIDE SEQUENCE [LARGE SCALE GENOMIC DNA]</scope>
    <source>
        <strain evidence="11 12">TM138-S3</strain>
    </source>
</reference>
<comment type="caution">
    <text evidence="11">The sequence shown here is derived from an EMBL/GenBank/DDBJ whole genome shotgun (WGS) entry which is preliminary data.</text>
</comment>
<evidence type="ECO:0000256" key="2">
    <source>
        <dbReference type="ARBA" id="ARBA00022475"/>
    </source>
</evidence>
<name>A0AB34KMY7_9PEZI</name>
<dbReference type="Proteomes" id="UP000803884">
    <property type="component" value="Unassembled WGS sequence"/>
</dbReference>
<dbReference type="GO" id="GO:0098552">
    <property type="term" value="C:side of membrane"/>
    <property type="evidence" value="ECO:0007669"/>
    <property type="project" value="UniProtKB-KW"/>
</dbReference>
<dbReference type="RefSeq" id="XP_069228617.1">
    <property type="nucleotide sequence ID" value="XM_069374225.1"/>
</dbReference>
<gene>
    <name evidence="11" type="ORF">WHR41_05620</name>
</gene>
<keyword evidence="6" id="KW-0325">Glycoprotein</keyword>
<evidence type="ECO:0000256" key="3">
    <source>
        <dbReference type="ARBA" id="ARBA00022622"/>
    </source>
</evidence>
<accession>A0AB34KMY7</accession>
<dbReference type="InterPro" id="IPR046936">
    <property type="entry name" value="BIM1-like"/>
</dbReference>
<dbReference type="CDD" id="cd21176">
    <property type="entry name" value="LPMO_auxiliary-like"/>
    <property type="match status" value="1"/>
</dbReference>
<dbReference type="InterPro" id="IPR046530">
    <property type="entry name" value="BIM1-like_dom"/>
</dbReference>
<keyword evidence="4 9" id="KW-0732">Signal</keyword>
<dbReference type="AlphaFoldDB" id="A0AB34KMY7"/>
<protein>
    <recommendedName>
        <fullName evidence="10">Copper acquisition factor BIM1-like domain-containing protein</fullName>
    </recommendedName>
</protein>
<evidence type="ECO:0000256" key="7">
    <source>
        <dbReference type="ARBA" id="ARBA00023288"/>
    </source>
</evidence>
<evidence type="ECO:0000259" key="10">
    <source>
        <dbReference type="Pfam" id="PF20238"/>
    </source>
</evidence>
<evidence type="ECO:0000256" key="6">
    <source>
        <dbReference type="ARBA" id="ARBA00023180"/>
    </source>
</evidence>
<evidence type="ECO:0000313" key="11">
    <source>
        <dbReference type="EMBL" id="KAL1585511.1"/>
    </source>
</evidence>
<dbReference type="PANTHER" id="PTHR34992">
    <property type="entry name" value="HYPHAL ANASTAMOSIS-7 PROTEIN"/>
    <property type="match status" value="1"/>
</dbReference>
<feature type="compositionally biased region" description="Low complexity" evidence="8">
    <location>
        <begin position="175"/>
        <end position="186"/>
    </location>
</feature>
<proteinExistence type="predicted"/>
<dbReference type="GO" id="GO:0005886">
    <property type="term" value="C:plasma membrane"/>
    <property type="evidence" value="ECO:0007669"/>
    <property type="project" value="UniProtKB-SubCell"/>
</dbReference>
<evidence type="ECO:0000256" key="4">
    <source>
        <dbReference type="ARBA" id="ARBA00022729"/>
    </source>
</evidence>
<feature type="signal peptide" evidence="9">
    <location>
        <begin position="1"/>
        <end position="17"/>
    </location>
</feature>
<comment type="subcellular location">
    <subcellularLocation>
        <location evidence="1">Cell membrane</location>
        <topology evidence="1">Lipid-anchor</topology>
        <topology evidence="1">GPI-anchor</topology>
    </subcellularLocation>
</comment>
<keyword evidence="12" id="KW-1185">Reference proteome</keyword>
<dbReference type="GeneID" id="96007063"/>
<feature type="chain" id="PRO_5044227855" description="Copper acquisition factor BIM1-like domain-containing protein" evidence="9">
    <location>
        <begin position="18"/>
        <end position="221"/>
    </location>
</feature>
<evidence type="ECO:0000256" key="8">
    <source>
        <dbReference type="SAM" id="MobiDB-lite"/>
    </source>
</evidence>
<evidence type="ECO:0000256" key="5">
    <source>
        <dbReference type="ARBA" id="ARBA00023136"/>
    </source>
</evidence>
<keyword evidence="3" id="KW-0336">GPI-anchor</keyword>